<feature type="binding site" evidence="7">
    <location>
        <position position="311"/>
    </location>
    <ligand>
        <name>ATP</name>
        <dbReference type="ChEBI" id="CHEBI:30616"/>
    </ligand>
</feature>
<feature type="binding site" evidence="7">
    <location>
        <position position="245"/>
    </location>
    <ligand>
        <name>sn-glycerol 3-phosphate</name>
        <dbReference type="ChEBI" id="CHEBI:57597"/>
    </ligand>
</feature>
<feature type="binding site" evidence="7">
    <location>
        <position position="246"/>
    </location>
    <ligand>
        <name>glycerol</name>
        <dbReference type="ChEBI" id="CHEBI:17754"/>
    </ligand>
</feature>
<feature type="binding site" evidence="7">
    <location>
        <position position="14"/>
    </location>
    <ligand>
        <name>ATP</name>
        <dbReference type="ChEBI" id="CHEBI:30616"/>
    </ligand>
</feature>
<dbReference type="InterPro" id="IPR018483">
    <property type="entry name" value="Carb_kinase_FGGY_CS"/>
</dbReference>
<dbReference type="PANTHER" id="PTHR10196">
    <property type="entry name" value="SUGAR KINASE"/>
    <property type="match status" value="1"/>
</dbReference>
<evidence type="ECO:0000256" key="1">
    <source>
        <dbReference type="ARBA" id="ARBA00009156"/>
    </source>
</evidence>
<dbReference type="RefSeq" id="WP_019945947.1">
    <property type="nucleotide sequence ID" value="NZ_BMLI01000005.1"/>
</dbReference>
<feature type="binding site" evidence="7">
    <location>
        <position position="267"/>
    </location>
    <ligand>
        <name>ATP</name>
        <dbReference type="ChEBI" id="CHEBI:30616"/>
    </ligand>
</feature>
<feature type="binding site" evidence="7">
    <location>
        <position position="315"/>
    </location>
    <ligand>
        <name>ATP</name>
        <dbReference type="ChEBI" id="CHEBI:30616"/>
    </ligand>
</feature>
<dbReference type="GO" id="GO:0016301">
    <property type="term" value="F:kinase activity"/>
    <property type="evidence" value="ECO:0007669"/>
    <property type="project" value="UniProtKB-KW"/>
</dbReference>
<feature type="domain" description="Carbohydrate kinase FGGY N-terminal" evidence="9">
    <location>
        <begin position="4"/>
        <end position="252"/>
    </location>
</feature>
<comment type="caution">
    <text evidence="11">The sequence shown here is derived from an EMBL/GenBank/DDBJ whole genome shotgun (WGS) entry which is preliminary data.</text>
</comment>
<feature type="binding site" evidence="7">
    <location>
        <position position="16"/>
    </location>
    <ligand>
        <name>ADP</name>
        <dbReference type="ChEBI" id="CHEBI:456216"/>
    </ligand>
</feature>
<keyword evidence="6 7" id="KW-0067">ATP-binding</keyword>
<feature type="binding site" evidence="7">
    <location>
        <position position="134"/>
    </location>
    <ligand>
        <name>glycerol</name>
        <dbReference type="ChEBI" id="CHEBI:17754"/>
    </ligand>
</feature>
<feature type="binding site" evidence="7">
    <location>
        <position position="412"/>
    </location>
    <ligand>
        <name>ATP</name>
        <dbReference type="ChEBI" id="CHEBI:30616"/>
    </ligand>
</feature>
<dbReference type="Proteomes" id="UP000632339">
    <property type="component" value="Unassembled WGS sequence"/>
</dbReference>
<dbReference type="PROSITE" id="PS00445">
    <property type="entry name" value="FGGY_KINASES_2"/>
    <property type="match status" value="1"/>
</dbReference>
<sequence length="499" mass="54790">MSKYIAAIDQGTTSTRCILFNQQGNIVSVGQKEHEQIYPHPGWVEHNPTEIWKNTLEVIALARINVSAHAQDIAAVGITNQRETTVVWNKRTGKPYYNALVWQDTRTTDLVAKYEKEGGLNQFRDITGLPVSTYFSGLKLKWLLDNVAGIREDAEKGEAIFGNIDTFLIWHLTGGTHGGIHVTDVTNASRTQLMNLRTLQWDPSMLAAYNIPEIMLPAIKSSSEIYGYATHEVLPGVPVAGDLGDQHAALVGQTCFEPGMAKNTYGTGCFLVMNTGTELKTSENGLLTTISYKFGDQPVQYALEGSVAVTGALVQWLRDNLGLIQNSSDIEPLAATVEDNGGAYFVPAFSGLYAPYWRNDARGVVAGLTRYVNKGHIARAVLEATAYQTADVVKAMEQDSGIELASLRVDGGMVHNQLLMQFQSDILNTQVVSPAVAETTALGAAYAAGLAVGYWKSTDDLKKNWAIAHTWNPDMPDEKRDTYYKGWKKAVTKSYDWID</sequence>
<feature type="binding site" evidence="7">
    <location>
        <position position="83"/>
    </location>
    <ligand>
        <name>sn-glycerol 3-phosphate</name>
        <dbReference type="ChEBI" id="CHEBI:57597"/>
    </ligand>
</feature>
<protein>
    <recommendedName>
        <fullName evidence="7">Glycerol kinase</fullName>
        <ecNumber evidence="7">2.7.1.30</ecNumber>
    </recommendedName>
    <alternativeName>
        <fullName evidence="7">ATP:glycerol 3-phosphotransferase</fullName>
    </alternativeName>
    <alternativeName>
        <fullName evidence="7">Glycerokinase</fullName>
        <shortName evidence="7">GK</shortName>
    </alternativeName>
</protein>
<comment type="catalytic activity">
    <reaction evidence="7">
        <text>glycerol + ATP = sn-glycerol 3-phosphate + ADP + H(+)</text>
        <dbReference type="Rhea" id="RHEA:21644"/>
        <dbReference type="ChEBI" id="CHEBI:15378"/>
        <dbReference type="ChEBI" id="CHEBI:17754"/>
        <dbReference type="ChEBI" id="CHEBI:30616"/>
        <dbReference type="ChEBI" id="CHEBI:57597"/>
        <dbReference type="ChEBI" id="CHEBI:456216"/>
        <dbReference type="EC" id="2.7.1.30"/>
    </reaction>
</comment>
<organism evidence="11 12">
    <name type="scientific">Dyadobacter beijingensis</name>
    <dbReference type="NCBI Taxonomy" id="365489"/>
    <lineage>
        <taxon>Bacteria</taxon>
        <taxon>Pseudomonadati</taxon>
        <taxon>Bacteroidota</taxon>
        <taxon>Cytophagia</taxon>
        <taxon>Cytophagales</taxon>
        <taxon>Spirosomataceae</taxon>
        <taxon>Dyadobacter</taxon>
    </lineage>
</organism>
<keyword evidence="4 7" id="KW-0418">Kinase</keyword>
<dbReference type="CDD" id="cd07769">
    <property type="entry name" value="ASKHA_NBD_FGGY_GK"/>
    <property type="match status" value="1"/>
</dbReference>
<dbReference type="EC" id="2.7.1.30" evidence="7"/>
<feature type="binding site" evidence="7">
    <location>
        <position position="82"/>
    </location>
    <ligand>
        <name>glycerol</name>
        <dbReference type="ChEBI" id="CHEBI:17754"/>
    </ligand>
</feature>
<feature type="binding site" evidence="7">
    <location>
        <position position="12"/>
    </location>
    <ligand>
        <name>ADP</name>
        <dbReference type="ChEBI" id="CHEBI:456216"/>
    </ligand>
</feature>
<dbReference type="InterPro" id="IPR005999">
    <property type="entry name" value="Glycerol_kin"/>
</dbReference>
<dbReference type="PANTHER" id="PTHR10196:SF69">
    <property type="entry name" value="GLYCEROL KINASE"/>
    <property type="match status" value="1"/>
</dbReference>
<evidence type="ECO:0000313" key="11">
    <source>
        <dbReference type="EMBL" id="GGN14589.1"/>
    </source>
</evidence>
<proteinExistence type="inferred from homology"/>
<evidence type="ECO:0000256" key="4">
    <source>
        <dbReference type="ARBA" id="ARBA00022777"/>
    </source>
</evidence>
<feature type="binding site" evidence="7">
    <location>
        <position position="12"/>
    </location>
    <ligand>
        <name>sn-glycerol 3-phosphate</name>
        <dbReference type="ChEBI" id="CHEBI:57597"/>
    </ligand>
</feature>
<evidence type="ECO:0000256" key="7">
    <source>
        <dbReference type="HAMAP-Rule" id="MF_00186"/>
    </source>
</evidence>
<dbReference type="SUPFAM" id="SSF53067">
    <property type="entry name" value="Actin-like ATPase domain"/>
    <property type="match status" value="2"/>
</dbReference>
<feature type="binding site" evidence="7">
    <location>
        <position position="412"/>
    </location>
    <ligand>
        <name>ADP</name>
        <dbReference type="ChEBI" id="CHEBI:456216"/>
    </ligand>
</feature>
<feature type="binding site" evidence="7">
    <location>
        <position position="134"/>
    </location>
    <ligand>
        <name>sn-glycerol 3-phosphate</name>
        <dbReference type="ChEBI" id="CHEBI:57597"/>
    </ligand>
</feature>
<dbReference type="InterPro" id="IPR018484">
    <property type="entry name" value="FGGY_N"/>
</dbReference>
<feature type="binding site" evidence="7">
    <location>
        <position position="311"/>
    </location>
    <ligand>
        <name>ADP</name>
        <dbReference type="ChEBI" id="CHEBI:456216"/>
    </ligand>
</feature>
<feature type="binding site" evidence="7">
    <location>
        <position position="82"/>
    </location>
    <ligand>
        <name>sn-glycerol 3-phosphate</name>
        <dbReference type="ChEBI" id="CHEBI:57597"/>
    </ligand>
</feature>
<feature type="binding site" evidence="7">
    <location>
        <position position="416"/>
    </location>
    <ligand>
        <name>ADP</name>
        <dbReference type="ChEBI" id="CHEBI:456216"/>
    </ligand>
</feature>
<accession>A0ABQ2IMZ6</accession>
<evidence type="ECO:0000256" key="8">
    <source>
        <dbReference type="RuleBase" id="RU003733"/>
    </source>
</evidence>
<comment type="pathway">
    <text evidence="7">Polyol metabolism; glycerol degradation via glycerol kinase pathway; sn-glycerol 3-phosphate from glycerol: step 1/1.</text>
</comment>
<keyword evidence="3 7" id="KW-0547">Nucleotide-binding</keyword>
<feature type="binding site" evidence="7">
    <location>
        <position position="267"/>
    </location>
    <ligand>
        <name>ADP</name>
        <dbReference type="ChEBI" id="CHEBI:456216"/>
    </ligand>
</feature>
<keyword evidence="2 7" id="KW-0808">Transferase</keyword>
<dbReference type="InterPro" id="IPR000577">
    <property type="entry name" value="Carb_kinase_FGGY"/>
</dbReference>
<feature type="domain" description="Carbohydrate kinase FGGY C-terminal" evidence="10">
    <location>
        <begin position="262"/>
        <end position="451"/>
    </location>
</feature>
<evidence type="ECO:0000256" key="3">
    <source>
        <dbReference type="ARBA" id="ARBA00022741"/>
    </source>
</evidence>
<dbReference type="PROSITE" id="PS00933">
    <property type="entry name" value="FGGY_KINASES_1"/>
    <property type="match status" value="1"/>
</dbReference>
<dbReference type="NCBIfam" id="TIGR01311">
    <property type="entry name" value="glycerol_kin"/>
    <property type="match status" value="1"/>
</dbReference>
<dbReference type="InterPro" id="IPR043129">
    <property type="entry name" value="ATPase_NBD"/>
</dbReference>
<feature type="binding site" evidence="7">
    <location>
        <position position="245"/>
    </location>
    <ligand>
        <name>glycerol</name>
        <dbReference type="ChEBI" id="CHEBI:17754"/>
    </ligand>
</feature>
<name>A0ABQ2IMZ6_9BACT</name>
<keyword evidence="12" id="KW-1185">Reference proteome</keyword>
<comment type="activity regulation">
    <text evidence="7">Inhibited by fructose 1,6-bisphosphate (FBP).</text>
</comment>
<keyword evidence="5 7" id="KW-0319">Glycerol metabolism</keyword>
<dbReference type="InterPro" id="IPR018485">
    <property type="entry name" value="FGGY_C"/>
</dbReference>
<evidence type="ECO:0000256" key="2">
    <source>
        <dbReference type="ARBA" id="ARBA00022679"/>
    </source>
</evidence>
<dbReference type="PIRSF" id="PIRSF000538">
    <property type="entry name" value="GlpK"/>
    <property type="match status" value="1"/>
</dbReference>
<evidence type="ECO:0000259" key="9">
    <source>
        <dbReference type="Pfam" id="PF00370"/>
    </source>
</evidence>
<reference evidence="12" key="1">
    <citation type="journal article" date="2019" name="Int. J. Syst. Evol. Microbiol.">
        <title>The Global Catalogue of Microorganisms (GCM) 10K type strain sequencing project: providing services to taxonomists for standard genome sequencing and annotation.</title>
        <authorList>
            <consortium name="The Broad Institute Genomics Platform"/>
            <consortium name="The Broad Institute Genome Sequencing Center for Infectious Disease"/>
            <person name="Wu L."/>
            <person name="Ma J."/>
        </authorList>
    </citation>
    <scope>NUCLEOTIDE SEQUENCE [LARGE SCALE GENOMIC DNA]</scope>
    <source>
        <strain evidence="12">CGMCC 1.6375</strain>
    </source>
</reference>
<dbReference type="Gene3D" id="3.30.420.40">
    <property type="match status" value="2"/>
</dbReference>
<dbReference type="EMBL" id="BMLI01000005">
    <property type="protein sequence ID" value="GGN14589.1"/>
    <property type="molecule type" value="Genomic_DNA"/>
</dbReference>
<evidence type="ECO:0000256" key="6">
    <source>
        <dbReference type="ARBA" id="ARBA00022840"/>
    </source>
</evidence>
<evidence type="ECO:0000256" key="5">
    <source>
        <dbReference type="ARBA" id="ARBA00022798"/>
    </source>
</evidence>
<feature type="binding site" evidence="7">
    <location>
        <position position="13"/>
    </location>
    <ligand>
        <name>ATP</name>
        <dbReference type="ChEBI" id="CHEBI:30616"/>
    </ligand>
</feature>
<feature type="binding site" evidence="7">
    <location>
        <position position="12"/>
    </location>
    <ligand>
        <name>ATP</name>
        <dbReference type="ChEBI" id="CHEBI:30616"/>
    </ligand>
</feature>
<comment type="similarity">
    <text evidence="1 7 8">Belongs to the FGGY kinase family.</text>
</comment>
<dbReference type="Pfam" id="PF00370">
    <property type="entry name" value="FGGY_N"/>
    <property type="match status" value="1"/>
</dbReference>
<evidence type="ECO:0000259" key="10">
    <source>
        <dbReference type="Pfam" id="PF02782"/>
    </source>
</evidence>
<feature type="binding site" evidence="7">
    <location>
        <position position="83"/>
    </location>
    <ligand>
        <name>glycerol</name>
        <dbReference type="ChEBI" id="CHEBI:17754"/>
    </ligand>
</feature>
<dbReference type="Pfam" id="PF02782">
    <property type="entry name" value="FGGY_C"/>
    <property type="match status" value="1"/>
</dbReference>
<gene>
    <name evidence="7 11" type="primary">glpK</name>
    <name evidence="11" type="ORF">GCM10010967_58730</name>
</gene>
<dbReference type="NCBIfam" id="NF000756">
    <property type="entry name" value="PRK00047.1"/>
    <property type="match status" value="1"/>
</dbReference>
<evidence type="ECO:0000313" key="12">
    <source>
        <dbReference type="Proteomes" id="UP000632339"/>
    </source>
</evidence>
<dbReference type="HAMAP" id="MF_00186">
    <property type="entry name" value="Glycerol_kin"/>
    <property type="match status" value="1"/>
</dbReference>
<comment type="function">
    <text evidence="7">Key enzyme in the regulation of glycerol uptake and metabolism. Catalyzes the phosphorylation of glycerol to yield sn-glycerol 3-phosphate.</text>
</comment>